<evidence type="ECO:0000256" key="1">
    <source>
        <dbReference type="SAM" id="SignalP"/>
    </source>
</evidence>
<feature type="signal peptide" evidence="1">
    <location>
        <begin position="1"/>
        <end position="20"/>
    </location>
</feature>
<dbReference type="Pfam" id="PF00565">
    <property type="entry name" value="SNase"/>
    <property type="match status" value="1"/>
</dbReference>
<dbReference type="KEGG" id="tao:THIAE_06255"/>
<dbReference type="AlphaFoldDB" id="W0DYG9"/>
<name>W0DYG9_9GAMM</name>
<keyword evidence="1" id="KW-0732">Signal</keyword>
<feature type="domain" description="TNase-like" evidence="2">
    <location>
        <begin position="37"/>
        <end position="164"/>
    </location>
</feature>
<dbReference type="STRING" id="717772.THIAE_06255"/>
<proteinExistence type="predicted"/>
<dbReference type="SUPFAM" id="SSF50199">
    <property type="entry name" value="Staphylococcal nuclease"/>
    <property type="match status" value="1"/>
</dbReference>
<feature type="chain" id="PRO_5004788049" description="TNase-like domain-containing protein" evidence="1">
    <location>
        <begin position="21"/>
        <end position="184"/>
    </location>
</feature>
<dbReference type="Gene3D" id="2.40.50.90">
    <property type="match status" value="1"/>
</dbReference>
<dbReference type="RefSeq" id="WP_006459405.1">
    <property type="nucleotide sequence ID" value="NZ_CP007030.1"/>
</dbReference>
<evidence type="ECO:0000313" key="4">
    <source>
        <dbReference type="Proteomes" id="UP000005380"/>
    </source>
</evidence>
<dbReference type="InParanoid" id="W0DYG9"/>
<evidence type="ECO:0000313" key="3">
    <source>
        <dbReference type="EMBL" id="AHF02308.1"/>
    </source>
</evidence>
<evidence type="ECO:0000259" key="2">
    <source>
        <dbReference type="PROSITE" id="PS50830"/>
    </source>
</evidence>
<dbReference type="SMART" id="SM00318">
    <property type="entry name" value="SNc"/>
    <property type="match status" value="1"/>
</dbReference>
<keyword evidence="4" id="KW-1185">Reference proteome</keyword>
<gene>
    <name evidence="3" type="ORF">THIAE_06255</name>
</gene>
<dbReference type="EMBL" id="CP007030">
    <property type="protein sequence ID" value="AHF02308.1"/>
    <property type="molecule type" value="Genomic_DNA"/>
</dbReference>
<reference evidence="3 4" key="1">
    <citation type="submission" date="2013-12" db="EMBL/GenBank/DDBJ databases">
        <authorList>
            <consortium name="DOE Joint Genome Institute"/>
            <person name="Kappler U."/>
            <person name="Huntemann M."/>
            <person name="Han J."/>
            <person name="Chen A."/>
            <person name="Kyrpides N."/>
            <person name="Mavromatis K."/>
            <person name="Markowitz V."/>
            <person name="Palaniappan K."/>
            <person name="Ivanova N."/>
            <person name="Schaumberg A."/>
            <person name="Pati A."/>
            <person name="Liolios K."/>
            <person name="Nordberg H.P."/>
            <person name="Cantor M.N."/>
            <person name="Hua S.X."/>
            <person name="Woyke T."/>
        </authorList>
    </citation>
    <scope>NUCLEOTIDE SEQUENCE [LARGE SCALE GENOMIC DNA]</scope>
    <source>
        <strain evidence="4">AL2</strain>
    </source>
</reference>
<dbReference type="Proteomes" id="UP000005380">
    <property type="component" value="Chromosome"/>
</dbReference>
<dbReference type="InterPro" id="IPR016071">
    <property type="entry name" value="Staphylococal_nuclease_OB-fold"/>
</dbReference>
<dbReference type="InterPro" id="IPR035437">
    <property type="entry name" value="SNase_OB-fold_sf"/>
</dbReference>
<dbReference type="OrthoDB" id="9805504at2"/>
<dbReference type="HOGENOM" id="CLU_1467566_0_0_6"/>
<sequence>MKFRFLVLIVPLLVTSQLVAAQKLPFGGEVTNRYGPSTSEVDVLEVIRGDLIRVRGEVRTYELHLMNIMTPAYNYPDICNQAYGKEAKEYLKNRIDGKRITVREYPPYYPETRGVVYLNGVDINMELIEEGLAWPGRPIGMTHYYEIKEAFDRFKHRGVRVFSEPDPVHPHKFINNESDRKCVK</sequence>
<organism evidence="3 4">
    <name type="scientific">Thiomicrospira aerophila AL3</name>
    <dbReference type="NCBI Taxonomy" id="717772"/>
    <lineage>
        <taxon>Bacteria</taxon>
        <taxon>Pseudomonadati</taxon>
        <taxon>Pseudomonadota</taxon>
        <taxon>Gammaproteobacteria</taxon>
        <taxon>Thiotrichales</taxon>
        <taxon>Piscirickettsiaceae</taxon>
        <taxon>Thiomicrospira</taxon>
    </lineage>
</organism>
<accession>W0DYG9</accession>
<protein>
    <recommendedName>
        <fullName evidence="2">TNase-like domain-containing protein</fullName>
    </recommendedName>
</protein>
<dbReference type="PROSITE" id="PS50830">
    <property type="entry name" value="TNASE_3"/>
    <property type="match status" value="1"/>
</dbReference>